<dbReference type="Pfam" id="PF04145">
    <property type="entry name" value="Ctr"/>
    <property type="match status" value="1"/>
</dbReference>
<dbReference type="RefSeq" id="XP_022085318.1">
    <property type="nucleotide sequence ID" value="XM_022229626.1"/>
</dbReference>
<evidence type="ECO:0000256" key="2">
    <source>
        <dbReference type="ARBA" id="ARBA00022989"/>
    </source>
</evidence>
<keyword evidence="4" id="KW-0406">Ion transport</keyword>
<feature type="transmembrane region" description="Helical" evidence="4">
    <location>
        <begin position="30"/>
        <end position="50"/>
    </location>
</feature>
<feature type="transmembrane region" description="Helical" evidence="4">
    <location>
        <begin position="122"/>
        <end position="140"/>
    </location>
</feature>
<gene>
    <name evidence="6 7" type="primary">LOC110976400</name>
</gene>
<dbReference type="PANTHER" id="PTHR12483:SF115">
    <property type="entry name" value="COPPER TRANSPORT PROTEIN"/>
    <property type="match status" value="1"/>
</dbReference>
<keyword evidence="4" id="KW-0813">Transport</keyword>
<feature type="transmembrane region" description="Helical" evidence="4">
    <location>
        <begin position="99"/>
        <end position="116"/>
    </location>
</feature>
<evidence type="ECO:0000313" key="7">
    <source>
        <dbReference type="RefSeq" id="XP_022085318.1"/>
    </source>
</evidence>
<keyword evidence="3 4" id="KW-0472">Membrane</keyword>
<evidence type="ECO:0000313" key="5">
    <source>
        <dbReference type="Proteomes" id="UP000694845"/>
    </source>
</evidence>
<dbReference type="KEGG" id="aplc:110976400"/>
<evidence type="ECO:0000313" key="6">
    <source>
        <dbReference type="RefSeq" id="XP_022085317.1"/>
    </source>
</evidence>
<sequence length="154" mass="17640">MQLDMDDMLEYFHFSTNVTILFDGWHVTTVPGLLGSCAVVLLLAFFFEVLKTFRDLHLRQAANNVRHRLIETATEKTRILEKQAEGEIQILSWPHAIQSLLHILQALIGYMLMLIVMTYNGWLIFSVLIGVGLGYFASAWKRKIKVDVTETAKE</sequence>
<keyword evidence="4" id="KW-0186">Copper</keyword>
<comment type="subcellular location">
    <subcellularLocation>
        <location evidence="4">Membrane</location>
        <topology evidence="4">Multi-pass membrane protein</topology>
    </subcellularLocation>
</comment>
<keyword evidence="4" id="KW-0187">Copper transport</keyword>
<dbReference type="GO" id="GO:0005375">
    <property type="term" value="F:copper ion transmembrane transporter activity"/>
    <property type="evidence" value="ECO:0007669"/>
    <property type="project" value="UniProtKB-UniRule"/>
</dbReference>
<dbReference type="OrthoDB" id="161814at2759"/>
<dbReference type="RefSeq" id="XP_022085317.1">
    <property type="nucleotide sequence ID" value="XM_022229625.1"/>
</dbReference>
<dbReference type="PANTHER" id="PTHR12483">
    <property type="entry name" value="SOLUTE CARRIER FAMILY 31 COPPER TRANSPORTERS"/>
    <property type="match status" value="1"/>
</dbReference>
<evidence type="ECO:0000256" key="4">
    <source>
        <dbReference type="RuleBase" id="RU367022"/>
    </source>
</evidence>
<accession>A0A8B7XYI3</accession>
<keyword evidence="5" id="KW-1185">Reference proteome</keyword>
<keyword evidence="1 4" id="KW-0812">Transmembrane</keyword>
<keyword evidence="2 4" id="KW-1133">Transmembrane helix</keyword>
<dbReference type="AlphaFoldDB" id="A0A8B7XYI3"/>
<dbReference type="GeneID" id="110976400"/>
<dbReference type="OMA" id="HAMSFHF"/>
<reference evidence="6 7" key="1">
    <citation type="submission" date="2025-04" db="UniProtKB">
        <authorList>
            <consortium name="RefSeq"/>
        </authorList>
    </citation>
    <scope>IDENTIFICATION</scope>
</reference>
<evidence type="ECO:0000256" key="1">
    <source>
        <dbReference type="ARBA" id="ARBA00022692"/>
    </source>
</evidence>
<dbReference type="GO" id="GO:0016020">
    <property type="term" value="C:membrane"/>
    <property type="evidence" value="ECO:0007669"/>
    <property type="project" value="UniProtKB-SubCell"/>
</dbReference>
<dbReference type="Proteomes" id="UP000694845">
    <property type="component" value="Unplaced"/>
</dbReference>
<comment type="similarity">
    <text evidence="4">Belongs to the copper transporter (Ctr) (TC 1.A.56) family. SLC31A subfamily.</text>
</comment>
<organism evidence="5 6">
    <name type="scientific">Acanthaster planci</name>
    <name type="common">Crown-of-thorns starfish</name>
    <dbReference type="NCBI Taxonomy" id="133434"/>
    <lineage>
        <taxon>Eukaryota</taxon>
        <taxon>Metazoa</taxon>
        <taxon>Echinodermata</taxon>
        <taxon>Eleutherozoa</taxon>
        <taxon>Asterozoa</taxon>
        <taxon>Asteroidea</taxon>
        <taxon>Valvatacea</taxon>
        <taxon>Valvatida</taxon>
        <taxon>Acanthasteridae</taxon>
        <taxon>Acanthaster</taxon>
    </lineage>
</organism>
<proteinExistence type="inferred from homology"/>
<evidence type="ECO:0000256" key="3">
    <source>
        <dbReference type="ARBA" id="ARBA00023136"/>
    </source>
</evidence>
<protein>
    <recommendedName>
        <fullName evidence="4">Copper transport protein</fullName>
    </recommendedName>
</protein>
<dbReference type="InterPro" id="IPR007274">
    <property type="entry name" value="Cop_transporter"/>
</dbReference>
<name>A0A8B7XYI3_ACAPL</name>